<dbReference type="Gene3D" id="3.90.1590.10">
    <property type="entry name" value="glutathione-dependent formaldehyde- activating enzyme (gfa)"/>
    <property type="match status" value="1"/>
</dbReference>
<dbReference type="Proteomes" id="UP000054877">
    <property type="component" value="Unassembled WGS sequence"/>
</dbReference>
<feature type="domain" description="CENP-V/GFA" evidence="5">
    <location>
        <begin position="3"/>
        <end position="120"/>
    </location>
</feature>
<dbReference type="InterPro" id="IPR011057">
    <property type="entry name" value="Mss4-like_sf"/>
</dbReference>
<evidence type="ECO:0000256" key="3">
    <source>
        <dbReference type="ARBA" id="ARBA00022833"/>
    </source>
</evidence>
<evidence type="ECO:0000313" key="6">
    <source>
        <dbReference type="EMBL" id="KTD61570.1"/>
    </source>
</evidence>
<comment type="similarity">
    <text evidence="1">Belongs to the Gfa family.</text>
</comment>
<dbReference type="PATRIC" id="fig|452.5.peg.2424"/>
<evidence type="ECO:0000256" key="2">
    <source>
        <dbReference type="ARBA" id="ARBA00022723"/>
    </source>
</evidence>
<dbReference type="EMBL" id="LNYX01000031">
    <property type="protein sequence ID" value="KTD61570.1"/>
    <property type="molecule type" value="Genomic_DNA"/>
</dbReference>
<reference evidence="6 7" key="1">
    <citation type="submission" date="2015-11" db="EMBL/GenBank/DDBJ databases">
        <title>Genomic analysis of 38 Legionella species identifies large and diverse effector repertoires.</title>
        <authorList>
            <person name="Burstein D."/>
            <person name="Amaro F."/>
            <person name="Zusman T."/>
            <person name="Lifshitz Z."/>
            <person name="Cohen O."/>
            <person name="Gilbert J.A."/>
            <person name="Pupko T."/>
            <person name="Shuman H.A."/>
            <person name="Segal G."/>
        </authorList>
    </citation>
    <scope>NUCLEOTIDE SEQUENCE [LARGE SCALE GENOMIC DNA]</scope>
    <source>
        <strain evidence="6 7">Mt.St.Helens-9</strain>
    </source>
</reference>
<dbReference type="PANTHER" id="PTHR33337:SF40">
    <property type="entry name" value="CENP-V_GFA DOMAIN-CONTAINING PROTEIN-RELATED"/>
    <property type="match status" value="1"/>
</dbReference>
<dbReference type="SUPFAM" id="SSF51316">
    <property type="entry name" value="Mss4-like"/>
    <property type="match status" value="1"/>
</dbReference>
<keyword evidence="3" id="KW-0862">Zinc</keyword>
<keyword evidence="7" id="KW-1185">Reference proteome</keyword>
<keyword evidence="2" id="KW-0479">Metal-binding</keyword>
<name>A0A0W0YXH5_LEGSP</name>
<organism evidence="6 7">
    <name type="scientific">Legionella spiritensis</name>
    <dbReference type="NCBI Taxonomy" id="452"/>
    <lineage>
        <taxon>Bacteria</taxon>
        <taxon>Pseudomonadati</taxon>
        <taxon>Pseudomonadota</taxon>
        <taxon>Gammaproteobacteria</taxon>
        <taxon>Legionellales</taxon>
        <taxon>Legionellaceae</taxon>
        <taxon>Legionella</taxon>
    </lineage>
</organism>
<accession>A0A0W0YXH5</accession>
<evidence type="ECO:0000256" key="4">
    <source>
        <dbReference type="ARBA" id="ARBA00023239"/>
    </source>
</evidence>
<dbReference type="InterPro" id="IPR006913">
    <property type="entry name" value="CENP-V/GFA"/>
</dbReference>
<comment type="caution">
    <text evidence="6">The sequence shown here is derived from an EMBL/GenBank/DDBJ whole genome shotgun (WGS) entry which is preliminary data.</text>
</comment>
<dbReference type="GO" id="GO:0016846">
    <property type="term" value="F:carbon-sulfur lyase activity"/>
    <property type="evidence" value="ECO:0007669"/>
    <property type="project" value="InterPro"/>
</dbReference>
<evidence type="ECO:0000259" key="5">
    <source>
        <dbReference type="PROSITE" id="PS51891"/>
    </source>
</evidence>
<dbReference type="GO" id="GO:0046872">
    <property type="term" value="F:metal ion binding"/>
    <property type="evidence" value="ECO:0007669"/>
    <property type="project" value="UniProtKB-KW"/>
</dbReference>
<dbReference type="PROSITE" id="PS51891">
    <property type="entry name" value="CENP_V_GFA"/>
    <property type="match status" value="1"/>
</dbReference>
<dbReference type="AlphaFoldDB" id="A0A0W0YXH5"/>
<evidence type="ECO:0000256" key="1">
    <source>
        <dbReference type="ARBA" id="ARBA00005495"/>
    </source>
</evidence>
<proteinExistence type="inferred from homology"/>
<sequence length="134" mass="15052">MTMQGGCLCGAVRFQLKGTVNGFYFCHCSRCQKSSGSAHASNLFVSNGTLVWEQGENVCADYEHEGTRFSKRFCKRCACPLPRIIDDKNKLIQVPAGSLDGDQYFKPTAHIFMESKKCWEDELSQTQRFPGLPE</sequence>
<dbReference type="Pfam" id="PF04828">
    <property type="entry name" value="GFA"/>
    <property type="match status" value="1"/>
</dbReference>
<evidence type="ECO:0000313" key="7">
    <source>
        <dbReference type="Proteomes" id="UP000054877"/>
    </source>
</evidence>
<dbReference type="RefSeq" id="WP_058484118.1">
    <property type="nucleotide sequence ID" value="NZ_CAAAII010000010.1"/>
</dbReference>
<dbReference type="STRING" id="452.Lspi_2200"/>
<dbReference type="PANTHER" id="PTHR33337">
    <property type="entry name" value="GFA DOMAIN-CONTAINING PROTEIN"/>
    <property type="match status" value="1"/>
</dbReference>
<keyword evidence="4" id="KW-0456">Lyase</keyword>
<protein>
    <submittedName>
        <fullName evidence="6">Glutathione-dependent formaldehyde-activating enzyme</fullName>
    </submittedName>
</protein>
<dbReference type="OrthoDB" id="4188830at2"/>
<gene>
    <name evidence="6" type="ORF">Lspi_2200</name>
</gene>